<reference evidence="2" key="1">
    <citation type="submission" date="2023-10" db="EMBL/GenBank/DDBJ databases">
        <authorList>
            <person name="Chen Y."/>
            <person name="Shah S."/>
            <person name="Dougan E. K."/>
            <person name="Thang M."/>
            <person name="Chan C."/>
        </authorList>
    </citation>
    <scope>NUCLEOTIDE SEQUENCE [LARGE SCALE GENOMIC DNA]</scope>
</reference>
<evidence type="ECO:0000313" key="2">
    <source>
        <dbReference type="EMBL" id="CAK0873627.1"/>
    </source>
</evidence>
<dbReference type="EMBL" id="CAUYUJ010017298">
    <property type="protein sequence ID" value="CAK0873627.1"/>
    <property type="molecule type" value="Genomic_DNA"/>
</dbReference>
<evidence type="ECO:0000256" key="1">
    <source>
        <dbReference type="SAM" id="MobiDB-lite"/>
    </source>
</evidence>
<protein>
    <submittedName>
        <fullName evidence="2">Uncharacterized protein</fullName>
    </submittedName>
</protein>
<name>A0ABN9VP25_9DINO</name>
<proteinExistence type="predicted"/>
<dbReference type="Proteomes" id="UP001189429">
    <property type="component" value="Unassembled WGS sequence"/>
</dbReference>
<accession>A0ABN9VP25</accession>
<evidence type="ECO:0000313" key="3">
    <source>
        <dbReference type="Proteomes" id="UP001189429"/>
    </source>
</evidence>
<gene>
    <name evidence="2" type="ORF">PCOR1329_LOCUS58767</name>
</gene>
<organism evidence="2 3">
    <name type="scientific">Prorocentrum cordatum</name>
    <dbReference type="NCBI Taxonomy" id="2364126"/>
    <lineage>
        <taxon>Eukaryota</taxon>
        <taxon>Sar</taxon>
        <taxon>Alveolata</taxon>
        <taxon>Dinophyceae</taxon>
        <taxon>Prorocentrales</taxon>
        <taxon>Prorocentraceae</taxon>
        <taxon>Prorocentrum</taxon>
    </lineage>
</organism>
<feature type="region of interest" description="Disordered" evidence="1">
    <location>
        <begin position="1"/>
        <end position="29"/>
    </location>
</feature>
<comment type="caution">
    <text evidence="2">The sequence shown here is derived from an EMBL/GenBank/DDBJ whole genome shotgun (WGS) entry which is preliminary data.</text>
</comment>
<sequence>MVPAPARSSGRRRGGAGWQQPAAPPPPAEACWQPMHNPADTLVHFHKSFGVMQELFDHRDFATLGAEVVRCAAMASGPLGLAGGGPASAMVVLVG</sequence>
<keyword evidence="3" id="KW-1185">Reference proteome</keyword>
<feature type="non-terminal residue" evidence="2">
    <location>
        <position position="95"/>
    </location>
</feature>